<accession>A0A5M3M7T1</accession>
<dbReference type="InterPro" id="IPR006439">
    <property type="entry name" value="HAD-SF_hydro_IA"/>
</dbReference>
<dbReference type="PANTHER" id="PTHR46193:SF10">
    <property type="entry name" value="6-PHOSPHOGLUCONATE PHOSPHATASE"/>
    <property type="match status" value="1"/>
</dbReference>
<dbReference type="GO" id="GO:0046872">
    <property type="term" value="F:metal ion binding"/>
    <property type="evidence" value="ECO:0007669"/>
    <property type="project" value="UniProtKB-KW"/>
</dbReference>
<dbReference type="OMA" id="FEACADI"/>
<organism evidence="4 5">
    <name type="scientific">Coniophora puteana (strain RWD-64-598)</name>
    <name type="common">Brown rot fungus</name>
    <dbReference type="NCBI Taxonomy" id="741705"/>
    <lineage>
        <taxon>Eukaryota</taxon>
        <taxon>Fungi</taxon>
        <taxon>Dikarya</taxon>
        <taxon>Basidiomycota</taxon>
        <taxon>Agaricomycotina</taxon>
        <taxon>Agaricomycetes</taxon>
        <taxon>Agaricomycetidae</taxon>
        <taxon>Boletales</taxon>
        <taxon>Coniophorineae</taxon>
        <taxon>Coniophoraceae</taxon>
        <taxon>Coniophora</taxon>
    </lineage>
</organism>
<dbReference type="AlphaFoldDB" id="A0A5M3M7T1"/>
<evidence type="ECO:0000313" key="4">
    <source>
        <dbReference type="EMBL" id="EIW75332.1"/>
    </source>
</evidence>
<dbReference type="SUPFAM" id="SSF56784">
    <property type="entry name" value="HAD-like"/>
    <property type="match status" value="1"/>
</dbReference>
<proteinExistence type="predicted"/>
<name>A0A5M3M7T1_CONPW</name>
<dbReference type="SFLD" id="SFLDS00003">
    <property type="entry name" value="Haloacid_Dehalogenase"/>
    <property type="match status" value="1"/>
</dbReference>
<reference evidence="5" key="1">
    <citation type="journal article" date="2012" name="Science">
        <title>The Paleozoic origin of enzymatic lignin decomposition reconstructed from 31 fungal genomes.</title>
        <authorList>
            <person name="Floudas D."/>
            <person name="Binder M."/>
            <person name="Riley R."/>
            <person name="Barry K."/>
            <person name="Blanchette R.A."/>
            <person name="Henrissat B."/>
            <person name="Martinez A.T."/>
            <person name="Otillar R."/>
            <person name="Spatafora J.W."/>
            <person name="Yadav J.S."/>
            <person name="Aerts A."/>
            <person name="Benoit I."/>
            <person name="Boyd A."/>
            <person name="Carlson A."/>
            <person name="Copeland A."/>
            <person name="Coutinho P.M."/>
            <person name="de Vries R.P."/>
            <person name="Ferreira P."/>
            <person name="Findley K."/>
            <person name="Foster B."/>
            <person name="Gaskell J."/>
            <person name="Glotzer D."/>
            <person name="Gorecki P."/>
            <person name="Heitman J."/>
            <person name="Hesse C."/>
            <person name="Hori C."/>
            <person name="Igarashi K."/>
            <person name="Jurgens J.A."/>
            <person name="Kallen N."/>
            <person name="Kersten P."/>
            <person name="Kohler A."/>
            <person name="Kuees U."/>
            <person name="Kumar T.K.A."/>
            <person name="Kuo A."/>
            <person name="LaButti K."/>
            <person name="Larrondo L.F."/>
            <person name="Lindquist E."/>
            <person name="Ling A."/>
            <person name="Lombard V."/>
            <person name="Lucas S."/>
            <person name="Lundell T."/>
            <person name="Martin R."/>
            <person name="McLaughlin D.J."/>
            <person name="Morgenstern I."/>
            <person name="Morin E."/>
            <person name="Murat C."/>
            <person name="Nagy L.G."/>
            <person name="Nolan M."/>
            <person name="Ohm R.A."/>
            <person name="Patyshakuliyeva A."/>
            <person name="Rokas A."/>
            <person name="Ruiz-Duenas F.J."/>
            <person name="Sabat G."/>
            <person name="Salamov A."/>
            <person name="Samejima M."/>
            <person name="Schmutz J."/>
            <person name="Slot J.C."/>
            <person name="St John F."/>
            <person name="Stenlid J."/>
            <person name="Sun H."/>
            <person name="Sun S."/>
            <person name="Syed K."/>
            <person name="Tsang A."/>
            <person name="Wiebenga A."/>
            <person name="Young D."/>
            <person name="Pisabarro A."/>
            <person name="Eastwood D.C."/>
            <person name="Martin F."/>
            <person name="Cullen D."/>
            <person name="Grigoriev I.V."/>
            <person name="Hibbett D.S."/>
        </authorList>
    </citation>
    <scope>NUCLEOTIDE SEQUENCE [LARGE SCALE GENOMIC DNA]</scope>
    <source>
        <strain evidence="5">RWD-64-598 SS2</strain>
    </source>
</reference>
<evidence type="ECO:0000256" key="3">
    <source>
        <dbReference type="ARBA" id="ARBA00022842"/>
    </source>
</evidence>
<evidence type="ECO:0000256" key="2">
    <source>
        <dbReference type="ARBA" id="ARBA00022723"/>
    </source>
</evidence>
<dbReference type="SFLD" id="SFLDG01129">
    <property type="entry name" value="C1.5:_HAD__Beta-PGM__Phosphata"/>
    <property type="match status" value="1"/>
</dbReference>
<dbReference type="PANTHER" id="PTHR46193">
    <property type="entry name" value="6-PHOSPHOGLUCONATE PHOSPHATASE"/>
    <property type="match status" value="1"/>
</dbReference>
<dbReference type="RefSeq" id="XP_007774730.1">
    <property type="nucleotide sequence ID" value="XM_007776540.1"/>
</dbReference>
<dbReference type="KEGG" id="cput:CONPUDRAFT_169691"/>
<protein>
    <submittedName>
        <fullName evidence="4">HAD-like protein</fullName>
    </submittedName>
</protein>
<dbReference type="InterPro" id="IPR023214">
    <property type="entry name" value="HAD_sf"/>
</dbReference>
<gene>
    <name evidence="4" type="ORF">CONPUDRAFT_169691</name>
</gene>
<dbReference type="InterPro" id="IPR051600">
    <property type="entry name" value="Beta-PGM-like"/>
</dbReference>
<dbReference type="GeneID" id="19206309"/>
<dbReference type="EMBL" id="JH711589">
    <property type="protein sequence ID" value="EIW75332.1"/>
    <property type="molecule type" value="Genomic_DNA"/>
</dbReference>
<dbReference type="InterPro" id="IPR023198">
    <property type="entry name" value="PGP-like_dom2"/>
</dbReference>
<evidence type="ECO:0000256" key="1">
    <source>
        <dbReference type="ARBA" id="ARBA00001946"/>
    </source>
</evidence>
<dbReference type="NCBIfam" id="TIGR01509">
    <property type="entry name" value="HAD-SF-IA-v3"/>
    <property type="match status" value="1"/>
</dbReference>
<dbReference type="OrthoDB" id="2107174at2759"/>
<evidence type="ECO:0000313" key="5">
    <source>
        <dbReference type="Proteomes" id="UP000053558"/>
    </source>
</evidence>
<keyword evidence="2" id="KW-0479">Metal-binding</keyword>
<dbReference type="Proteomes" id="UP000053558">
    <property type="component" value="Unassembled WGS sequence"/>
</dbReference>
<comment type="cofactor">
    <cofactor evidence="1">
        <name>Mg(2+)</name>
        <dbReference type="ChEBI" id="CHEBI:18420"/>
    </cofactor>
</comment>
<sequence>MAKVKYILFDCDNTLVQSESRAFEACSDLVNEVIAKYKPNPTTSLQPNARPIPDEPLTPAILHERYLGKNFRNMLVSLRQEYGLTPSDSDIDAYVDLEVARVIEKLNKRCEPCPCVEAALTWARTQGYPMAVVSTSAKPRVLASLEKAGLMPFFDEEHVFSAATSLTPPSSKPDPAIYDHACKQLGVRPEECVAVEDSNSGATAAKRAGNGRGIPLIGYVGIYQAEAGDEVEKGRIKMEEMGEGLVEGSGNAVVMEDWSSFQVCLAEIESRM</sequence>
<keyword evidence="3" id="KW-0460">Magnesium</keyword>
<keyword evidence="5" id="KW-1185">Reference proteome</keyword>
<dbReference type="Pfam" id="PF00702">
    <property type="entry name" value="Hydrolase"/>
    <property type="match status" value="1"/>
</dbReference>
<dbReference type="Gene3D" id="3.40.50.1000">
    <property type="entry name" value="HAD superfamily/HAD-like"/>
    <property type="match status" value="1"/>
</dbReference>
<comment type="caution">
    <text evidence="4">The sequence shown here is derived from an EMBL/GenBank/DDBJ whole genome shotgun (WGS) entry which is preliminary data.</text>
</comment>
<dbReference type="GO" id="GO:0016791">
    <property type="term" value="F:phosphatase activity"/>
    <property type="evidence" value="ECO:0007669"/>
    <property type="project" value="UniProtKB-ARBA"/>
</dbReference>
<dbReference type="InterPro" id="IPR036412">
    <property type="entry name" value="HAD-like_sf"/>
</dbReference>
<dbReference type="Gene3D" id="1.10.150.240">
    <property type="entry name" value="Putative phosphatase, domain 2"/>
    <property type="match status" value="1"/>
</dbReference>